<comment type="caution">
    <text evidence="3">The sequence shown here is derived from an EMBL/GenBank/DDBJ whole genome shotgun (WGS) entry which is preliminary data.</text>
</comment>
<accession>A0A2R5G6R8</accession>
<evidence type="ECO:0000313" key="3">
    <source>
        <dbReference type="EMBL" id="GBG26690.1"/>
    </source>
</evidence>
<dbReference type="AlphaFoldDB" id="A0A2R5G6R8"/>
<keyword evidence="4" id="KW-1185">Reference proteome</keyword>
<evidence type="ECO:0000256" key="1">
    <source>
        <dbReference type="SAM" id="MobiDB-lite"/>
    </source>
</evidence>
<proteinExistence type="predicted"/>
<dbReference type="InParanoid" id="A0A2R5G6R8"/>
<organism evidence="3 4">
    <name type="scientific">Hondaea fermentalgiana</name>
    <dbReference type="NCBI Taxonomy" id="2315210"/>
    <lineage>
        <taxon>Eukaryota</taxon>
        <taxon>Sar</taxon>
        <taxon>Stramenopiles</taxon>
        <taxon>Bigyra</taxon>
        <taxon>Labyrinthulomycetes</taxon>
        <taxon>Thraustochytrida</taxon>
        <taxon>Thraustochytriidae</taxon>
        <taxon>Hondaea</taxon>
    </lineage>
</organism>
<keyword evidence="2" id="KW-1133">Transmembrane helix</keyword>
<feature type="transmembrane region" description="Helical" evidence="2">
    <location>
        <begin position="134"/>
        <end position="153"/>
    </location>
</feature>
<feature type="region of interest" description="Disordered" evidence="1">
    <location>
        <begin position="210"/>
        <end position="230"/>
    </location>
</feature>
<name>A0A2R5G6R8_9STRA</name>
<reference evidence="3 4" key="1">
    <citation type="submission" date="2017-12" db="EMBL/GenBank/DDBJ databases">
        <title>Sequencing, de novo assembly and annotation of complete genome of a new Thraustochytrid species, strain FCC1311.</title>
        <authorList>
            <person name="Sedici K."/>
            <person name="Godart F."/>
            <person name="Aiese Cigliano R."/>
            <person name="Sanseverino W."/>
            <person name="Barakat M."/>
            <person name="Ortet P."/>
            <person name="Marechal E."/>
            <person name="Cagnac O."/>
            <person name="Amato A."/>
        </authorList>
    </citation>
    <scope>NUCLEOTIDE SEQUENCE [LARGE SCALE GENOMIC DNA]</scope>
</reference>
<feature type="transmembrane region" description="Helical" evidence="2">
    <location>
        <begin position="104"/>
        <end position="122"/>
    </location>
</feature>
<feature type="region of interest" description="Disordered" evidence="1">
    <location>
        <begin position="1"/>
        <end position="23"/>
    </location>
</feature>
<protein>
    <submittedName>
        <fullName evidence="3">Uncharacterized protein</fullName>
    </submittedName>
</protein>
<dbReference type="Proteomes" id="UP000241890">
    <property type="component" value="Unassembled WGS sequence"/>
</dbReference>
<keyword evidence="2" id="KW-0812">Transmembrane</keyword>
<dbReference type="EMBL" id="BEYU01000022">
    <property type="protein sequence ID" value="GBG26690.1"/>
    <property type="molecule type" value="Genomic_DNA"/>
</dbReference>
<evidence type="ECO:0000313" key="4">
    <source>
        <dbReference type="Proteomes" id="UP000241890"/>
    </source>
</evidence>
<gene>
    <name evidence="3" type="ORF">FCC1311_029112</name>
</gene>
<sequence length="230" mass="26095">MGSEVAAVGAAEDGPARGRQTQASDKPFFGQETYFPRPPQLRRLSEWSGFPFAHKHHVKITSKKVVRAASLIGWNALIMFLSEVVIEILMVAKVMPKIPFRLDFFALTTISALLGYQTLVGVARRELDVTRNSLILAFYVEGFLIVGDIQFLLEDTYTLLLAVRIPFIVLTFVNFVLVIWMYFELHNTFRPDWPILFDVLFLRNENKLESGPARDETLDDDSSHSDGENV</sequence>
<evidence type="ECO:0000256" key="2">
    <source>
        <dbReference type="SAM" id="Phobius"/>
    </source>
</evidence>
<keyword evidence="2" id="KW-0472">Membrane</keyword>
<feature type="transmembrane region" description="Helical" evidence="2">
    <location>
        <begin position="159"/>
        <end position="183"/>
    </location>
</feature>
<feature type="transmembrane region" description="Helical" evidence="2">
    <location>
        <begin position="71"/>
        <end position="92"/>
    </location>
</feature>